<sequence>PNLVLQLERSDEVRPLLRFHHHRRCSGRGDSSPERIPLQRGYHPRGRNLRRGRG</sequence>
<protein>
    <submittedName>
        <fullName evidence="2">Uncharacterized protein</fullName>
    </submittedName>
</protein>
<feature type="non-terminal residue" evidence="2">
    <location>
        <position position="1"/>
    </location>
</feature>
<name>A0A165DZ97_EXIGL</name>
<feature type="compositionally biased region" description="Basic residues" evidence="1">
    <location>
        <begin position="42"/>
        <end position="54"/>
    </location>
</feature>
<dbReference type="Proteomes" id="UP000077266">
    <property type="component" value="Unassembled WGS sequence"/>
</dbReference>
<dbReference type="AlphaFoldDB" id="A0A165DZ97"/>
<dbReference type="InParanoid" id="A0A165DZ97"/>
<evidence type="ECO:0000313" key="2">
    <source>
        <dbReference type="EMBL" id="KZV85730.1"/>
    </source>
</evidence>
<keyword evidence="3" id="KW-1185">Reference proteome</keyword>
<accession>A0A165DZ97</accession>
<dbReference type="EMBL" id="KV426178">
    <property type="protein sequence ID" value="KZV85730.1"/>
    <property type="molecule type" value="Genomic_DNA"/>
</dbReference>
<feature type="region of interest" description="Disordered" evidence="1">
    <location>
        <begin position="23"/>
        <end position="54"/>
    </location>
</feature>
<evidence type="ECO:0000313" key="3">
    <source>
        <dbReference type="Proteomes" id="UP000077266"/>
    </source>
</evidence>
<gene>
    <name evidence="2" type="ORF">EXIGLDRAFT_841251</name>
</gene>
<proteinExistence type="predicted"/>
<evidence type="ECO:0000256" key="1">
    <source>
        <dbReference type="SAM" id="MobiDB-lite"/>
    </source>
</evidence>
<reference evidence="2 3" key="1">
    <citation type="journal article" date="2016" name="Mol. Biol. Evol.">
        <title>Comparative Genomics of Early-Diverging Mushroom-Forming Fungi Provides Insights into the Origins of Lignocellulose Decay Capabilities.</title>
        <authorList>
            <person name="Nagy L.G."/>
            <person name="Riley R."/>
            <person name="Tritt A."/>
            <person name="Adam C."/>
            <person name="Daum C."/>
            <person name="Floudas D."/>
            <person name="Sun H."/>
            <person name="Yadav J.S."/>
            <person name="Pangilinan J."/>
            <person name="Larsson K.H."/>
            <person name="Matsuura K."/>
            <person name="Barry K."/>
            <person name="Labutti K."/>
            <person name="Kuo R."/>
            <person name="Ohm R.A."/>
            <person name="Bhattacharya S.S."/>
            <person name="Shirouzu T."/>
            <person name="Yoshinaga Y."/>
            <person name="Martin F.M."/>
            <person name="Grigoriev I.V."/>
            <person name="Hibbett D.S."/>
        </authorList>
    </citation>
    <scope>NUCLEOTIDE SEQUENCE [LARGE SCALE GENOMIC DNA]</scope>
    <source>
        <strain evidence="2 3">HHB12029</strain>
    </source>
</reference>
<organism evidence="2 3">
    <name type="scientific">Exidia glandulosa HHB12029</name>
    <dbReference type="NCBI Taxonomy" id="1314781"/>
    <lineage>
        <taxon>Eukaryota</taxon>
        <taxon>Fungi</taxon>
        <taxon>Dikarya</taxon>
        <taxon>Basidiomycota</taxon>
        <taxon>Agaricomycotina</taxon>
        <taxon>Agaricomycetes</taxon>
        <taxon>Auriculariales</taxon>
        <taxon>Exidiaceae</taxon>
        <taxon>Exidia</taxon>
    </lineage>
</organism>